<reference evidence="5" key="1">
    <citation type="journal article" date="2019" name="Int. J. Syst. Evol. Microbiol.">
        <title>The Global Catalogue of Microorganisms (GCM) 10K type strain sequencing project: providing services to taxonomists for standard genome sequencing and annotation.</title>
        <authorList>
            <consortium name="The Broad Institute Genomics Platform"/>
            <consortium name="The Broad Institute Genome Sequencing Center for Infectious Disease"/>
            <person name="Wu L."/>
            <person name="Ma J."/>
        </authorList>
    </citation>
    <scope>NUCLEOTIDE SEQUENCE [LARGE SCALE GENOMIC DNA]</scope>
    <source>
        <strain evidence="5">JCM 7356</strain>
    </source>
</reference>
<feature type="region of interest" description="Disordered" evidence="1">
    <location>
        <begin position="181"/>
        <end position="221"/>
    </location>
</feature>
<evidence type="ECO:0000313" key="4">
    <source>
        <dbReference type="EMBL" id="GAA2246087.1"/>
    </source>
</evidence>
<feature type="region of interest" description="Disordered" evidence="1">
    <location>
        <begin position="33"/>
        <end position="70"/>
    </location>
</feature>
<gene>
    <name evidence="4" type="ORF">GCM10010430_30050</name>
</gene>
<keyword evidence="5" id="KW-1185">Reference proteome</keyword>
<sequence length="335" mass="33931">MSARNRLGTVAAMTLAATAGAMLLSACDPNATTGANGPQSAAPSQSGAAPAQSDAAPSGGGQGKPAVNGTSAANRLTISTGTKNVLMNGTSVNFATDVRDLAWSPDGSKAAFVNSNGDLMVVGADGTKGMIVAKNPGGQTWSHPTWQVYGADAQNSHSGKQNIVFAAKQDGVLKLESVPATAANGTPQPLEIGNSEEGSVQPPKTGNQWPNSGGPHGTTAYANATDGQVYIRDDYLRLSGAAIAKGSEPALAPDGQTVVFVRSVKGHDHLFEKAGYGTPEKDLTPNATTDFTEPAISHDGKTVAARTPDGVYTLPIDGSAAPTKVSGYSGLPAYR</sequence>
<dbReference type="Proteomes" id="UP001500305">
    <property type="component" value="Unassembled WGS sequence"/>
</dbReference>
<feature type="compositionally biased region" description="Low complexity" evidence="1">
    <location>
        <begin position="37"/>
        <end position="57"/>
    </location>
</feature>
<evidence type="ECO:0000259" key="3">
    <source>
        <dbReference type="Pfam" id="PF10647"/>
    </source>
</evidence>
<name>A0ABP5R082_9ACTN</name>
<dbReference type="InterPro" id="IPR011042">
    <property type="entry name" value="6-blade_b-propeller_TolB-like"/>
</dbReference>
<dbReference type="EMBL" id="BAAATR010000011">
    <property type="protein sequence ID" value="GAA2246087.1"/>
    <property type="molecule type" value="Genomic_DNA"/>
</dbReference>
<comment type="caution">
    <text evidence="4">The sequence shown here is derived from an EMBL/GenBank/DDBJ whole genome shotgun (WGS) entry which is preliminary data.</text>
</comment>
<dbReference type="RefSeq" id="WP_344636859.1">
    <property type="nucleotide sequence ID" value="NZ_BAAATR010000011.1"/>
</dbReference>
<dbReference type="Pfam" id="PF10647">
    <property type="entry name" value="Gmad1"/>
    <property type="match status" value="1"/>
</dbReference>
<feature type="signal peptide" evidence="2">
    <location>
        <begin position="1"/>
        <end position="26"/>
    </location>
</feature>
<protein>
    <recommendedName>
        <fullName evidence="3">Lipoprotein LpqB C-terminal domain-containing protein</fullName>
    </recommendedName>
</protein>
<evidence type="ECO:0000313" key="5">
    <source>
        <dbReference type="Proteomes" id="UP001500305"/>
    </source>
</evidence>
<evidence type="ECO:0000256" key="2">
    <source>
        <dbReference type="SAM" id="SignalP"/>
    </source>
</evidence>
<dbReference type="PROSITE" id="PS51257">
    <property type="entry name" value="PROKAR_LIPOPROTEIN"/>
    <property type="match status" value="1"/>
</dbReference>
<feature type="chain" id="PRO_5046217261" description="Lipoprotein LpqB C-terminal domain-containing protein" evidence="2">
    <location>
        <begin position="27"/>
        <end position="335"/>
    </location>
</feature>
<organism evidence="4 5">
    <name type="scientific">Kitasatospora cystarginea</name>
    <dbReference type="NCBI Taxonomy" id="58350"/>
    <lineage>
        <taxon>Bacteria</taxon>
        <taxon>Bacillati</taxon>
        <taxon>Actinomycetota</taxon>
        <taxon>Actinomycetes</taxon>
        <taxon>Kitasatosporales</taxon>
        <taxon>Streptomycetaceae</taxon>
        <taxon>Kitasatospora</taxon>
    </lineage>
</organism>
<dbReference type="Gene3D" id="2.120.10.30">
    <property type="entry name" value="TolB, C-terminal domain"/>
    <property type="match status" value="1"/>
</dbReference>
<feature type="domain" description="Lipoprotein LpqB C-terminal" evidence="3">
    <location>
        <begin position="80"/>
        <end position="149"/>
    </location>
</feature>
<evidence type="ECO:0000256" key="1">
    <source>
        <dbReference type="SAM" id="MobiDB-lite"/>
    </source>
</evidence>
<dbReference type="InterPro" id="IPR018910">
    <property type="entry name" value="LpqB_C"/>
</dbReference>
<keyword evidence="2" id="KW-0732">Signal</keyword>
<dbReference type="Pfam" id="PF07676">
    <property type="entry name" value="PD40"/>
    <property type="match status" value="1"/>
</dbReference>
<proteinExistence type="predicted"/>
<dbReference type="InterPro" id="IPR011659">
    <property type="entry name" value="WD40"/>
</dbReference>
<feature type="compositionally biased region" description="Polar residues" evidence="1">
    <location>
        <begin position="196"/>
        <end position="211"/>
    </location>
</feature>
<dbReference type="SUPFAM" id="SSF82171">
    <property type="entry name" value="DPP6 N-terminal domain-like"/>
    <property type="match status" value="1"/>
</dbReference>
<accession>A0ABP5R082</accession>